<evidence type="ECO:0000313" key="2">
    <source>
        <dbReference type="Proteomes" id="UP000634011"/>
    </source>
</evidence>
<name>A0A923KMX7_9BURK</name>
<dbReference type="Gene3D" id="3.40.190.10">
    <property type="entry name" value="Periplasmic binding protein-like II"/>
    <property type="match status" value="2"/>
</dbReference>
<protein>
    <submittedName>
        <fullName evidence="1">Transporter substrate-binding domain-containing protein</fullName>
    </submittedName>
</protein>
<dbReference type="RefSeq" id="WP_186910550.1">
    <property type="nucleotide sequence ID" value="NZ_JACOFV010000001.1"/>
</dbReference>
<dbReference type="Proteomes" id="UP000634011">
    <property type="component" value="Unassembled WGS sequence"/>
</dbReference>
<gene>
    <name evidence="1" type="ORF">H8K32_00715</name>
</gene>
<sequence length="279" mass="31830">MKIEFDECTKCAHFVILCKWHEISVMVRWIQRMKLCVNNKNIRVLFCVLALIFCPPSFSGEKTQLIFTDIVDQLPSSIVAQRVLRAAYQRMGIGITFLLVPNLRTKTLLENHEVDGMSYRFSDAPIQNLVKLSVPITSEDLCVYTVDKKFVVNGYQSLRPYSIGYLNGARIFDDNLKEMRTETAPSEESLLRKLSAGRTDLVVESRASLCTAKKLGLNNVVMLEPSLESVLGYHWLSPAHQNLIPKLEQILKEMAREGTIKKIQRQVWDDYNADCANVK</sequence>
<dbReference type="EMBL" id="JACOFV010000001">
    <property type="protein sequence ID" value="MBC3860609.1"/>
    <property type="molecule type" value="Genomic_DNA"/>
</dbReference>
<organism evidence="1 2">
    <name type="scientific">Undibacterium jejuense</name>
    <dbReference type="NCBI Taxonomy" id="1344949"/>
    <lineage>
        <taxon>Bacteria</taxon>
        <taxon>Pseudomonadati</taxon>
        <taxon>Pseudomonadota</taxon>
        <taxon>Betaproteobacteria</taxon>
        <taxon>Burkholderiales</taxon>
        <taxon>Oxalobacteraceae</taxon>
        <taxon>Undibacterium</taxon>
    </lineage>
</organism>
<accession>A0A923KMX7</accession>
<evidence type="ECO:0000313" key="1">
    <source>
        <dbReference type="EMBL" id="MBC3860609.1"/>
    </source>
</evidence>
<dbReference type="AlphaFoldDB" id="A0A923KMX7"/>
<reference evidence="1" key="1">
    <citation type="submission" date="2020-08" db="EMBL/GenBank/DDBJ databases">
        <title>Novel species isolated from subtropical streams in China.</title>
        <authorList>
            <person name="Lu H."/>
        </authorList>
    </citation>
    <scope>NUCLEOTIDE SEQUENCE</scope>
    <source>
        <strain evidence="1">KACC 12607</strain>
    </source>
</reference>
<keyword evidence="2" id="KW-1185">Reference proteome</keyword>
<proteinExistence type="predicted"/>
<dbReference type="SUPFAM" id="SSF53850">
    <property type="entry name" value="Periplasmic binding protein-like II"/>
    <property type="match status" value="1"/>
</dbReference>
<comment type="caution">
    <text evidence="1">The sequence shown here is derived from an EMBL/GenBank/DDBJ whole genome shotgun (WGS) entry which is preliminary data.</text>
</comment>